<keyword evidence="1" id="KW-0812">Transmembrane</keyword>
<reference evidence="2" key="2">
    <citation type="journal article" date="2023" name="Food Microbiol.">
        <title>Evaluation of the fermentation potential of lactic acid bacteria isolated from herbs, fruits and vegetables as starter cultures in nut-based milk alternatives.</title>
        <authorList>
            <person name="Huang W."/>
            <person name="Dong A."/>
            <person name="Pham H.T."/>
            <person name="Zhou C."/>
            <person name="Huo Z."/>
            <person name="Watjen A.P."/>
            <person name="Prakash S."/>
            <person name="Bang-Berthelsen C.H."/>
            <person name="Turner M.S."/>
        </authorList>
    </citation>
    <scope>NUCLEOTIDE SEQUENCE</scope>
    <source>
        <strain evidence="2">54</strain>
    </source>
</reference>
<keyword evidence="1" id="KW-0472">Membrane</keyword>
<feature type="transmembrane region" description="Helical" evidence="1">
    <location>
        <begin position="21"/>
        <end position="40"/>
    </location>
</feature>
<sequence length="60" mass="7181">MKNSLNKKSLVIITSDFLFNKFFYIHFFFAWLVFWLVLFYQPSKSLVLSVPTTLFTLIPQ</sequence>
<evidence type="ECO:0000256" key="1">
    <source>
        <dbReference type="SAM" id="Phobius"/>
    </source>
</evidence>
<dbReference type="Proteomes" id="UP001152598">
    <property type="component" value="Unassembled WGS sequence"/>
</dbReference>
<dbReference type="AlphaFoldDB" id="A0AAP3Z3E0"/>
<organism evidence="2 3">
    <name type="scientific">Lactococcus lactis</name>
    <dbReference type="NCBI Taxonomy" id="1358"/>
    <lineage>
        <taxon>Bacteria</taxon>
        <taxon>Bacillati</taxon>
        <taxon>Bacillota</taxon>
        <taxon>Bacilli</taxon>
        <taxon>Lactobacillales</taxon>
        <taxon>Streptococcaceae</taxon>
        <taxon>Lactococcus</taxon>
    </lineage>
</organism>
<reference evidence="2" key="1">
    <citation type="submission" date="2022-10" db="EMBL/GenBank/DDBJ databases">
        <authorList>
            <person name="Turner M.S."/>
            <person name="Huang W."/>
        </authorList>
    </citation>
    <scope>NUCLEOTIDE SEQUENCE</scope>
    <source>
        <strain evidence="2">54</strain>
    </source>
</reference>
<proteinExistence type="predicted"/>
<gene>
    <name evidence="2" type="ORF">OGZ50_13045</name>
</gene>
<keyword evidence="1" id="KW-1133">Transmembrane helix</keyword>
<dbReference type="EMBL" id="JAOWLV010000019">
    <property type="protein sequence ID" value="MDG4977653.1"/>
    <property type="molecule type" value="Genomic_DNA"/>
</dbReference>
<comment type="caution">
    <text evidence="2">The sequence shown here is derived from an EMBL/GenBank/DDBJ whole genome shotgun (WGS) entry which is preliminary data.</text>
</comment>
<name>A0AAP3Z3E0_9LACT</name>
<evidence type="ECO:0000313" key="3">
    <source>
        <dbReference type="Proteomes" id="UP001152598"/>
    </source>
</evidence>
<protein>
    <submittedName>
        <fullName evidence="2">Uncharacterized protein</fullName>
    </submittedName>
</protein>
<accession>A0AAP3Z3E0</accession>
<dbReference type="RefSeq" id="WP_259770885.1">
    <property type="nucleotide sequence ID" value="NZ_CAOFZM010000004.1"/>
</dbReference>
<evidence type="ECO:0000313" key="2">
    <source>
        <dbReference type="EMBL" id="MDG4977653.1"/>
    </source>
</evidence>